<protein>
    <submittedName>
        <fullName evidence="3">YceI family protein</fullName>
    </submittedName>
</protein>
<dbReference type="EMBL" id="BTFW01000001">
    <property type="protein sequence ID" value="GMM59336.1"/>
    <property type="molecule type" value="Genomic_DNA"/>
</dbReference>
<keyword evidence="4" id="KW-1185">Reference proteome</keyword>
<reference evidence="3 4" key="1">
    <citation type="submission" date="2023-06" db="EMBL/GenBank/DDBJ databases">
        <title>Draft genome sequence of Novosphingobium sp. strain IK01.</title>
        <authorList>
            <person name="Hatamoto M."/>
            <person name="Ikarashi T."/>
            <person name="Yamaguchi T."/>
        </authorList>
    </citation>
    <scope>NUCLEOTIDE SEQUENCE [LARGE SCALE GENOMIC DNA]</scope>
    <source>
        <strain evidence="3 4">IK01</strain>
    </source>
</reference>
<evidence type="ECO:0000256" key="1">
    <source>
        <dbReference type="SAM" id="SignalP"/>
    </source>
</evidence>
<dbReference type="RefSeq" id="WP_317973194.1">
    <property type="nucleotide sequence ID" value="NZ_BTFW01000001.1"/>
</dbReference>
<evidence type="ECO:0000313" key="4">
    <source>
        <dbReference type="Proteomes" id="UP001187221"/>
    </source>
</evidence>
<keyword evidence="1" id="KW-0732">Signal</keyword>
<dbReference type="PANTHER" id="PTHR34406">
    <property type="entry name" value="PROTEIN YCEI"/>
    <property type="match status" value="1"/>
</dbReference>
<dbReference type="SUPFAM" id="SSF101874">
    <property type="entry name" value="YceI-like"/>
    <property type="match status" value="1"/>
</dbReference>
<organism evidence="3 4">
    <name type="scientific">Novosphingobium pituita</name>
    <dbReference type="NCBI Taxonomy" id="3056842"/>
    <lineage>
        <taxon>Bacteria</taxon>
        <taxon>Pseudomonadati</taxon>
        <taxon>Pseudomonadota</taxon>
        <taxon>Alphaproteobacteria</taxon>
        <taxon>Sphingomonadales</taxon>
        <taxon>Sphingomonadaceae</taxon>
        <taxon>Novosphingobium</taxon>
    </lineage>
</organism>
<dbReference type="InterPro" id="IPR007372">
    <property type="entry name" value="Lipid/polyisoprenoid-bd_YceI"/>
</dbReference>
<sequence>MNRKTFAALALALSLPVLGAPALVSAQASSAPSTVQAGTYAVETHHTLAEFTVNHFGFNDFFGVIPGATGSLTINPANLAVTKLDVSLPVSGISTTNATLDGELTSADWFDAAKYPTIHFVAHKVTKTGERTARIEGDVTMHGVTRPLTLDATFGGSGVNPMSKAFTIGFSATGTLKRSEFGVSKYVPFVSDEVRLKISAAFEKQA</sequence>
<evidence type="ECO:0000259" key="2">
    <source>
        <dbReference type="SMART" id="SM00867"/>
    </source>
</evidence>
<name>A0ABQ6P5C0_9SPHN</name>
<gene>
    <name evidence="3" type="ORF">NUTIK01_01130</name>
</gene>
<comment type="caution">
    <text evidence="3">The sequence shown here is derived from an EMBL/GenBank/DDBJ whole genome shotgun (WGS) entry which is preliminary data.</text>
</comment>
<feature type="domain" description="Lipid/polyisoprenoid-binding YceI-like" evidence="2">
    <location>
        <begin position="39"/>
        <end position="203"/>
    </location>
</feature>
<proteinExistence type="predicted"/>
<feature type="chain" id="PRO_5046738785" evidence="1">
    <location>
        <begin position="20"/>
        <end position="206"/>
    </location>
</feature>
<feature type="signal peptide" evidence="1">
    <location>
        <begin position="1"/>
        <end position="19"/>
    </location>
</feature>
<dbReference type="Gene3D" id="2.40.128.110">
    <property type="entry name" value="Lipid/polyisoprenoid-binding, YceI-like"/>
    <property type="match status" value="1"/>
</dbReference>
<dbReference type="Pfam" id="PF04264">
    <property type="entry name" value="YceI"/>
    <property type="match status" value="1"/>
</dbReference>
<dbReference type="InterPro" id="IPR036761">
    <property type="entry name" value="TTHA0802/YceI-like_sf"/>
</dbReference>
<dbReference type="SMART" id="SM00867">
    <property type="entry name" value="YceI"/>
    <property type="match status" value="1"/>
</dbReference>
<accession>A0ABQ6P5C0</accession>
<dbReference type="PANTHER" id="PTHR34406:SF1">
    <property type="entry name" value="PROTEIN YCEI"/>
    <property type="match status" value="1"/>
</dbReference>
<dbReference type="Proteomes" id="UP001187221">
    <property type="component" value="Unassembled WGS sequence"/>
</dbReference>
<evidence type="ECO:0000313" key="3">
    <source>
        <dbReference type="EMBL" id="GMM59336.1"/>
    </source>
</evidence>